<dbReference type="Proteomes" id="UP000593564">
    <property type="component" value="Unassembled WGS sequence"/>
</dbReference>
<feature type="domain" description="Ubiquitin-like modifier-activating enzyme Atg7 N-terminal" evidence="2">
    <location>
        <begin position="3"/>
        <end position="52"/>
    </location>
</feature>
<dbReference type="InterPro" id="IPR042523">
    <property type="entry name" value="Atg7_N_2"/>
</dbReference>
<comment type="caution">
    <text evidence="3">The sequence shown here is derived from an EMBL/GenBank/DDBJ whole genome shotgun (WGS) entry which is preliminary data.</text>
</comment>
<reference evidence="3 4" key="2">
    <citation type="submission" date="2020-07" db="EMBL/GenBank/DDBJ databases">
        <title>Genome assembly of wild tea tree DASZ reveals pedigree and selection history of tea varieties.</title>
        <authorList>
            <person name="Zhang W."/>
        </authorList>
    </citation>
    <scope>NUCLEOTIDE SEQUENCE [LARGE SCALE GENOMIC DNA]</scope>
    <source>
        <strain evidence="4">cv. G240</strain>
        <tissue evidence="3">Leaf</tissue>
    </source>
</reference>
<protein>
    <recommendedName>
        <fullName evidence="2">Ubiquitin-like modifier-activating enzyme Atg7 N-terminal domain-containing protein</fullName>
    </recommendedName>
</protein>
<name>A0A7J7GSX6_CAMSI</name>
<dbReference type="AlphaFoldDB" id="A0A7J7GSX6"/>
<dbReference type="Pfam" id="PF16420">
    <property type="entry name" value="ATG7_N"/>
    <property type="match status" value="2"/>
</dbReference>
<reference evidence="4" key="1">
    <citation type="journal article" date="2020" name="Nat. Commun.">
        <title>Genome assembly of wild tea tree DASZ reveals pedigree and selection history of tea varieties.</title>
        <authorList>
            <person name="Zhang W."/>
            <person name="Zhang Y."/>
            <person name="Qiu H."/>
            <person name="Guo Y."/>
            <person name="Wan H."/>
            <person name="Zhang X."/>
            <person name="Scossa F."/>
            <person name="Alseekh S."/>
            <person name="Zhang Q."/>
            <person name="Wang P."/>
            <person name="Xu L."/>
            <person name="Schmidt M.H."/>
            <person name="Jia X."/>
            <person name="Li D."/>
            <person name="Zhu A."/>
            <person name="Guo F."/>
            <person name="Chen W."/>
            <person name="Ni D."/>
            <person name="Usadel B."/>
            <person name="Fernie A.R."/>
            <person name="Wen W."/>
        </authorList>
    </citation>
    <scope>NUCLEOTIDE SEQUENCE [LARGE SCALE GENOMIC DNA]</scope>
    <source>
        <strain evidence="4">cv. G240</strain>
    </source>
</reference>
<dbReference type="Gene3D" id="3.40.140.100">
    <property type="entry name" value="Ubiquitin-like modifier-activating enzyme ATG7 C-terminal domain"/>
    <property type="match status" value="1"/>
</dbReference>
<evidence type="ECO:0000313" key="4">
    <source>
        <dbReference type="Proteomes" id="UP000593564"/>
    </source>
</evidence>
<evidence type="ECO:0000259" key="2">
    <source>
        <dbReference type="Pfam" id="PF16420"/>
    </source>
</evidence>
<dbReference type="InterPro" id="IPR032197">
    <property type="entry name" value="Atg7_N"/>
</dbReference>
<accession>A0A7J7GSX6</accession>
<sequence length="338" mass="36991">SRGNRNRCSVPGILFNSNTLEGFHALDKQSLLKAEANKIWEDIHSRKAEEDSATGFSVVKPGRDVVNVSNFVSMVIVVAYRLNRCQAACNEWCNSSATTVPNACDSAADDALFFLVSIASNSYHLKYWESSQHDGHKFLFGFYDPCHLPSNPGSLICSRWNLERIHIFCCRENRGFADLSLSLIGEAFISVSQGWKDNQHIPNAVGWELNKGKKVPRCISLTKSIDPTRLAISVADLNLKLMRLCALPPLNINILSGDGNLKPARRGPNPPTPNGTVPHRGSGPGTGEFSPSRIEDGEGDPRPRPVPLPFLILSVAKCLVLGAGTLRCQVARMVMVSE</sequence>
<feature type="non-terminal residue" evidence="3">
    <location>
        <position position="338"/>
    </location>
</feature>
<keyword evidence="4" id="KW-1185">Reference proteome</keyword>
<evidence type="ECO:0000313" key="3">
    <source>
        <dbReference type="EMBL" id="KAF5943889.1"/>
    </source>
</evidence>
<dbReference type="Gene3D" id="3.40.140.70">
    <property type="entry name" value="Ubiquitin-like modifier-activating enzyme ATG7 N-terminal domain"/>
    <property type="match status" value="1"/>
</dbReference>
<evidence type="ECO:0000256" key="1">
    <source>
        <dbReference type="SAM" id="MobiDB-lite"/>
    </source>
</evidence>
<proteinExistence type="predicted"/>
<dbReference type="EMBL" id="JACBKZ010000008">
    <property type="protein sequence ID" value="KAF5943889.1"/>
    <property type="molecule type" value="Genomic_DNA"/>
</dbReference>
<gene>
    <name evidence="3" type="ORF">HYC85_017966</name>
</gene>
<dbReference type="InterPro" id="IPR042522">
    <property type="entry name" value="Atg7_N_1"/>
</dbReference>
<feature type="domain" description="Ubiquitin-like modifier-activating enzyme Atg7 N-terminal" evidence="2">
    <location>
        <begin position="84"/>
        <end position="224"/>
    </location>
</feature>
<feature type="region of interest" description="Disordered" evidence="1">
    <location>
        <begin position="261"/>
        <end position="301"/>
    </location>
</feature>
<organism evidence="3 4">
    <name type="scientific">Camellia sinensis</name>
    <name type="common">Tea plant</name>
    <name type="synonym">Thea sinensis</name>
    <dbReference type="NCBI Taxonomy" id="4442"/>
    <lineage>
        <taxon>Eukaryota</taxon>
        <taxon>Viridiplantae</taxon>
        <taxon>Streptophyta</taxon>
        <taxon>Embryophyta</taxon>
        <taxon>Tracheophyta</taxon>
        <taxon>Spermatophyta</taxon>
        <taxon>Magnoliopsida</taxon>
        <taxon>eudicotyledons</taxon>
        <taxon>Gunneridae</taxon>
        <taxon>Pentapetalae</taxon>
        <taxon>asterids</taxon>
        <taxon>Ericales</taxon>
        <taxon>Theaceae</taxon>
        <taxon>Camellia</taxon>
    </lineage>
</organism>